<dbReference type="PIRSF" id="PIRSF021591">
    <property type="entry name" value="UCP021591"/>
    <property type="match status" value="1"/>
</dbReference>
<dbReference type="EMBL" id="CP000656">
    <property type="protein sequence ID" value="ABP46998.1"/>
    <property type="molecule type" value="Genomic_DNA"/>
</dbReference>
<feature type="signal peptide" evidence="1">
    <location>
        <begin position="1"/>
        <end position="24"/>
    </location>
</feature>
<dbReference type="OrthoDB" id="4637404at2"/>
<gene>
    <name evidence="2" type="ordered locus">Mflv_4530</name>
</gene>
<dbReference type="InterPro" id="IPR016793">
    <property type="entry name" value="UCP021591"/>
</dbReference>
<dbReference type="KEGG" id="mgi:Mflv_4530"/>
<organism evidence="2">
    <name type="scientific">Mycolicibacterium gilvum (strain PYR-GCK)</name>
    <name type="common">Mycobacterium gilvum (strain PYR-GCK)</name>
    <dbReference type="NCBI Taxonomy" id="350054"/>
    <lineage>
        <taxon>Bacteria</taxon>
        <taxon>Bacillati</taxon>
        <taxon>Actinomycetota</taxon>
        <taxon>Actinomycetes</taxon>
        <taxon>Mycobacteriales</taxon>
        <taxon>Mycobacteriaceae</taxon>
        <taxon>Mycolicibacterium</taxon>
    </lineage>
</organism>
<name>A4TD63_MYCGI</name>
<accession>A4TD63</accession>
<dbReference type="STRING" id="350054.Mflv_4530"/>
<proteinExistence type="predicted"/>
<sequence length="136" mass="14485">MTGRAPAVASAMLLAAVLSAPAAAADPPAPRLVTYTVTADRHVSADIYYRDTDPPTWADYSHNPYQFSPRARVDVGPGQPWVRSLVLADPQRWAMVSATSGPLPVESGFRCELAVDGEVVATGDGPRGALCSLRHW</sequence>
<keyword evidence="1" id="KW-0732">Signal</keyword>
<feature type="chain" id="PRO_5039615512" description="Secreted protein" evidence="1">
    <location>
        <begin position="25"/>
        <end position="136"/>
    </location>
</feature>
<reference evidence="2" key="1">
    <citation type="submission" date="2007-04" db="EMBL/GenBank/DDBJ databases">
        <authorList>
            <consortium name="US DOE Joint Genome Institute"/>
            <person name="Copeland A."/>
            <person name="Lucas S."/>
            <person name="Lapidus A."/>
            <person name="Barry K."/>
            <person name="Detter J.C."/>
            <person name="Glavina del Rio T."/>
            <person name="Hammon N."/>
            <person name="Israni S."/>
            <person name="Dalin E."/>
            <person name="Tice H."/>
            <person name="Pitluck S."/>
            <person name="Chain P."/>
            <person name="Malfatti S."/>
            <person name="Shin M."/>
            <person name="Vergez L."/>
            <person name="Schmutz J."/>
            <person name="Larimer F."/>
            <person name="Land M."/>
            <person name="Hauser L."/>
            <person name="Kyrpides N."/>
            <person name="Mikhailova N."/>
            <person name="Miller C."/>
            <person name="Richardson P."/>
        </authorList>
    </citation>
    <scope>NUCLEOTIDE SEQUENCE</scope>
    <source>
        <strain evidence="2">PYR-GCK</strain>
    </source>
</reference>
<reference evidence="2" key="2">
    <citation type="journal article" date="2013" name="PLoS ONE">
        <title>A Gene Expression Study of the Activities of Aromatic Ring-Cleavage Dioxygenases in Mycobacterium gilvum PYR-GCK to Changes in Salinity and pH during Pyrene Degradation.</title>
        <authorList>
            <person name="Badejo A.C."/>
            <person name="Badejo A.O."/>
            <person name="Shin K.H."/>
            <person name="Chai Y.G."/>
        </authorList>
    </citation>
    <scope>NUCLEOTIDE SEQUENCE [LARGE SCALE GENOMIC DNA]</scope>
    <source>
        <strain evidence="2">PYR-GCK</strain>
    </source>
</reference>
<dbReference type="eggNOG" id="ENOG5031KTJ">
    <property type="taxonomic scope" value="Bacteria"/>
</dbReference>
<evidence type="ECO:0000313" key="2">
    <source>
        <dbReference type="EMBL" id="ABP46998.1"/>
    </source>
</evidence>
<evidence type="ECO:0000256" key="1">
    <source>
        <dbReference type="SAM" id="SignalP"/>
    </source>
</evidence>
<dbReference type="AlphaFoldDB" id="A4TD63"/>
<protein>
    <recommendedName>
        <fullName evidence="3">Secreted protein</fullName>
    </recommendedName>
</protein>
<dbReference type="HOGENOM" id="CLU_127067_1_0_11"/>
<evidence type="ECO:0008006" key="3">
    <source>
        <dbReference type="Google" id="ProtNLM"/>
    </source>
</evidence>